<dbReference type="EMBL" id="QSBM01000016">
    <property type="protein sequence ID" value="RGX26260.1"/>
    <property type="molecule type" value="Genomic_DNA"/>
</dbReference>
<dbReference type="PANTHER" id="PTHR18964:SF149">
    <property type="entry name" value="BIFUNCTIONAL UDP-N-ACETYLGLUCOSAMINE 2-EPIMERASE_N-ACETYLMANNOSAMINE KINASE"/>
    <property type="match status" value="1"/>
</dbReference>
<dbReference type="Gene3D" id="3.30.420.40">
    <property type="match status" value="2"/>
</dbReference>
<dbReference type="Pfam" id="PF00480">
    <property type="entry name" value="ROK"/>
    <property type="match status" value="1"/>
</dbReference>
<dbReference type="SUPFAM" id="SSF46785">
    <property type="entry name" value="Winged helix' DNA-binding domain"/>
    <property type="match status" value="1"/>
</dbReference>
<gene>
    <name evidence="4" type="ORF">DWV29_19280</name>
</gene>
<evidence type="ECO:0000313" key="5">
    <source>
        <dbReference type="Proteomes" id="UP000283880"/>
    </source>
</evidence>
<dbReference type="PANTHER" id="PTHR18964">
    <property type="entry name" value="ROK (REPRESSOR, ORF, KINASE) FAMILY"/>
    <property type="match status" value="1"/>
</dbReference>
<comment type="caution">
    <text evidence="4">The sequence shown here is derived from an EMBL/GenBank/DDBJ whole genome shotgun (WGS) entry which is preliminary data.</text>
</comment>
<evidence type="ECO:0000313" key="4">
    <source>
        <dbReference type="EMBL" id="RGX26260.1"/>
    </source>
</evidence>
<keyword evidence="3" id="KW-0119">Carbohydrate metabolism</keyword>
<dbReference type="AlphaFoldDB" id="A0A413FB51"/>
<organism evidence="4 5">
    <name type="scientific">Enterocloster asparagiformis</name>
    <dbReference type="NCBI Taxonomy" id="333367"/>
    <lineage>
        <taxon>Bacteria</taxon>
        <taxon>Bacillati</taxon>
        <taxon>Bacillota</taxon>
        <taxon>Clostridia</taxon>
        <taxon>Lachnospirales</taxon>
        <taxon>Lachnospiraceae</taxon>
        <taxon>Enterocloster</taxon>
    </lineage>
</organism>
<comment type="function">
    <text evidence="1">Transcriptional repressor of xylose-utilizing enzymes.</text>
</comment>
<comment type="similarity">
    <text evidence="2">Belongs to the ROK (NagC/XylR) family.</text>
</comment>
<name>A0A413FB51_9FIRM</name>
<reference evidence="4 5" key="1">
    <citation type="submission" date="2018-08" db="EMBL/GenBank/DDBJ databases">
        <title>A genome reference for cultivated species of the human gut microbiota.</title>
        <authorList>
            <person name="Zou Y."/>
            <person name="Xue W."/>
            <person name="Luo G."/>
        </authorList>
    </citation>
    <scope>NUCLEOTIDE SEQUENCE [LARGE SCALE GENOMIC DNA]</scope>
    <source>
        <strain evidence="4 5">AF04-15</strain>
    </source>
</reference>
<dbReference type="InterPro" id="IPR000600">
    <property type="entry name" value="ROK"/>
</dbReference>
<dbReference type="Pfam" id="PF13412">
    <property type="entry name" value="HTH_24"/>
    <property type="match status" value="1"/>
</dbReference>
<dbReference type="Proteomes" id="UP000283880">
    <property type="component" value="Unassembled WGS sequence"/>
</dbReference>
<dbReference type="OrthoDB" id="9796533at2"/>
<evidence type="ECO:0000256" key="1">
    <source>
        <dbReference type="ARBA" id="ARBA00002486"/>
    </source>
</evidence>
<protein>
    <submittedName>
        <fullName evidence="4">ROK family transcriptional regulator</fullName>
    </submittedName>
</protein>
<accession>A0A413FB51</accession>
<dbReference type="Gene3D" id="1.10.10.10">
    <property type="entry name" value="Winged helix-like DNA-binding domain superfamily/Winged helix DNA-binding domain"/>
    <property type="match status" value="1"/>
</dbReference>
<dbReference type="GO" id="GO:0042732">
    <property type="term" value="P:D-xylose metabolic process"/>
    <property type="evidence" value="ECO:0007669"/>
    <property type="project" value="UniProtKB-KW"/>
</dbReference>
<evidence type="ECO:0000256" key="2">
    <source>
        <dbReference type="ARBA" id="ARBA00006479"/>
    </source>
</evidence>
<dbReference type="InterPro" id="IPR036390">
    <property type="entry name" value="WH_DNA-bd_sf"/>
</dbReference>
<dbReference type="InterPro" id="IPR036388">
    <property type="entry name" value="WH-like_DNA-bd_sf"/>
</dbReference>
<sequence>MVRQTMIGKSRKPKNIKFHNQRLVLSLMRQNAVISASEIAQRINLSITTVVKILAVLQENGLIKSMGKGSSTDEGGKKPELFAINESYKHVIAIYAGPDFIQAAVTDLNCRVISHHNYPYKVPESLEQSMQDIADCARAAMEENGLQPDDICAIPVGFDGIVDTESGIIYYPIHNSGWGRNIPAQEMLERRIPWSQNIVINNGSRYFSYGIFLEHPEYRDKNILTILAATSTGGCLIDHGKLIRGAHGFMGEVGHVIIQPAYRKRRCLCGRYGCFETLVSMEAVREYAAELAGEYGDHPLYSRIMDGEAMHRDLFALADQGDAFARSIVDRLVSVFESLIHNAALLCDPDLVAIGGAFTEGGAYFLEELRARISNQSFFEIGNKLSIVYSALDAEYSIVNINVGAALYAVDEYLRTLEFV</sequence>
<dbReference type="InterPro" id="IPR043129">
    <property type="entry name" value="ATPase_NBD"/>
</dbReference>
<keyword evidence="3" id="KW-0859">Xylose metabolism</keyword>
<evidence type="ECO:0000256" key="3">
    <source>
        <dbReference type="ARBA" id="ARBA00022629"/>
    </source>
</evidence>
<dbReference type="SUPFAM" id="SSF53067">
    <property type="entry name" value="Actin-like ATPase domain"/>
    <property type="match status" value="1"/>
</dbReference>
<proteinExistence type="inferred from homology"/>